<dbReference type="PANTHER" id="PTHR38340">
    <property type="entry name" value="S-LAYER PROTEIN"/>
    <property type="match status" value="1"/>
</dbReference>
<comment type="subcellular location">
    <subcellularLocation>
        <location evidence="1">Secreted</location>
    </subcellularLocation>
</comment>
<evidence type="ECO:0000313" key="3">
    <source>
        <dbReference type="EMBL" id="MBB5730195.1"/>
    </source>
</evidence>
<dbReference type="InterPro" id="IPR050557">
    <property type="entry name" value="RTX_toxin/Mannuronan_C5-epim"/>
</dbReference>
<dbReference type="Pfam" id="PF00353">
    <property type="entry name" value="HemolysinCabind"/>
    <property type="match status" value="2"/>
</dbReference>
<comment type="caution">
    <text evidence="3">The sequence shown here is derived from an EMBL/GenBank/DDBJ whole genome shotgun (WGS) entry which is preliminary data.</text>
</comment>
<reference evidence="3 4" key="1">
    <citation type="submission" date="2020-08" db="EMBL/GenBank/DDBJ databases">
        <title>Genomic Encyclopedia of Type Strains, Phase IV (KMG-IV): sequencing the most valuable type-strain genomes for metagenomic binning, comparative biology and taxonomic classification.</title>
        <authorList>
            <person name="Goeker M."/>
        </authorList>
    </citation>
    <scope>NUCLEOTIDE SEQUENCE [LARGE SCALE GENOMIC DNA]</scope>
    <source>
        <strain evidence="3 4">DSM 103336</strain>
    </source>
</reference>
<proteinExistence type="predicted"/>
<evidence type="ECO:0000256" key="2">
    <source>
        <dbReference type="ARBA" id="ARBA00022525"/>
    </source>
</evidence>
<dbReference type="SUPFAM" id="SSF51120">
    <property type="entry name" value="beta-Roll"/>
    <property type="match status" value="1"/>
</dbReference>
<keyword evidence="4" id="KW-1185">Reference proteome</keyword>
<dbReference type="InterPro" id="IPR011049">
    <property type="entry name" value="Serralysin-like_metalloprot_C"/>
</dbReference>
<dbReference type="PROSITE" id="PS00330">
    <property type="entry name" value="HEMOLYSIN_CALCIUM"/>
    <property type="match status" value="2"/>
</dbReference>
<evidence type="ECO:0000256" key="1">
    <source>
        <dbReference type="ARBA" id="ARBA00004613"/>
    </source>
</evidence>
<dbReference type="RefSeq" id="WP_184075269.1">
    <property type="nucleotide sequence ID" value="NZ_JACIJR010000006.1"/>
</dbReference>
<dbReference type="Proteomes" id="UP000546701">
    <property type="component" value="Unassembled WGS sequence"/>
</dbReference>
<sequence>MGNASEYSPAQLTTLGIGTEFVVSSAVGVDTTPPILRSLTLPDIDLSNGPVYVTQSVGASDTGSGVARVTVSLRGPTLESTGMLFSGTDDFADDGISSQRTTFATNTAPGRYDVSRVDVVDVAGNISVYYEDDLAKLGASTGFTVTNRSLPVTATITTPSSVREGDQPLALAMALTGGKEGTVNVSVVQDTFSGRTDDLVGPEYDTDYIRASDRSFRLPAVTVVDDLVPEADKLVSVYVTAINQVFGNGTNATTVQFTLVDNDRIGTDAVDLMTGDAGRNYFSGLGGNDSLDGLGGDDSLVGGAGDDRLAGGDGDDVLDGGDGNDLLTGGAGRDTVSGGAGDDVFIDGPGNDVYDGGAGTDRLVLTGNAADYTFRQEAGGDVFLSNNFNDNATVRSSVEQIQFQNGQYLGFQDLGAFIQKTDTTGNDRYVAPLSGAARFDGGAGSDTVVLNGNISDYTLSRALYDGGLERSAARVGDFVLTANNGSGVYTLSESIETIQFQNGQYLSLQHMPAYIAGDPWMALGASQDDRLYQTSPTGYQLFNGNYGNDTLYVAGSAADYAVRSFAAVVPLPSSTAAPGFYTGSFGGLALVAKDGRAELLVDASVETIEFRGGQQIAYTDVTRLLATAPAAPEEVLHFKVDGDESRSVRIDGTEEADRLLLDGNVADYTLSRPDGSTFSLALDASEIAGSAYRYETVDIATSIETVRFADGQYLSINDLSAFVKGSATTTTGTPLDDILVTPRGGNQYLNGGEGVDAAYLQGNVHDFNIRTVTGVADGHGGRITGFELVADNGSGNIFIDASTEVVHFQNSQYLSVGDLNAYIDPFLSV</sequence>
<dbReference type="InterPro" id="IPR001343">
    <property type="entry name" value="Hemolysn_Ca-bd"/>
</dbReference>
<dbReference type="PANTHER" id="PTHR38340:SF1">
    <property type="entry name" value="S-LAYER PROTEIN"/>
    <property type="match status" value="1"/>
</dbReference>
<dbReference type="PRINTS" id="PR00313">
    <property type="entry name" value="CABNDNGRPT"/>
</dbReference>
<gene>
    <name evidence="3" type="ORF">FHS99_002693</name>
</gene>
<evidence type="ECO:0000313" key="4">
    <source>
        <dbReference type="Proteomes" id="UP000546701"/>
    </source>
</evidence>
<keyword evidence="2" id="KW-0964">Secreted</keyword>
<dbReference type="GO" id="GO:0005576">
    <property type="term" value="C:extracellular region"/>
    <property type="evidence" value="ECO:0007669"/>
    <property type="project" value="UniProtKB-SubCell"/>
</dbReference>
<dbReference type="Gene3D" id="2.150.10.10">
    <property type="entry name" value="Serralysin-like metalloprotease, C-terminal"/>
    <property type="match status" value="1"/>
</dbReference>
<dbReference type="EMBL" id="JACIJR010000006">
    <property type="protein sequence ID" value="MBB5730195.1"/>
    <property type="molecule type" value="Genomic_DNA"/>
</dbReference>
<dbReference type="InterPro" id="IPR018511">
    <property type="entry name" value="Hemolysin-typ_Ca-bd_CS"/>
</dbReference>
<dbReference type="GO" id="GO:0005509">
    <property type="term" value="F:calcium ion binding"/>
    <property type="evidence" value="ECO:0007669"/>
    <property type="project" value="InterPro"/>
</dbReference>
<accession>A0A7W9BUE4</accession>
<dbReference type="AlphaFoldDB" id="A0A7W9BUE4"/>
<protein>
    <submittedName>
        <fullName evidence="3">Ca2+-binding RTX toxin-like protein</fullName>
    </submittedName>
</protein>
<organism evidence="3 4">
    <name type="scientific">Sphingomonas prati</name>
    <dbReference type="NCBI Taxonomy" id="1843237"/>
    <lineage>
        <taxon>Bacteria</taxon>
        <taxon>Pseudomonadati</taxon>
        <taxon>Pseudomonadota</taxon>
        <taxon>Alphaproteobacteria</taxon>
        <taxon>Sphingomonadales</taxon>
        <taxon>Sphingomonadaceae</taxon>
        <taxon>Sphingomonas</taxon>
    </lineage>
</organism>
<name>A0A7W9BUE4_9SPHN</name>